<dbReference type="InterPro" id="IPR000477">
    <property type="entry name" value="RT_dom"/>
</dbReference>
<dbReference type="AlphaFoldDB" id="A0A7D9H8Q9"/>
<dbReference type="Gene3D" id="2.40.70.10">
    <property type="entry name" value="Acid Proteases"/>
    <property type="match status" value="1"/>
</dbReference>
<dbReference type="Proteomes" id="UP001152795">
    <property type="component" value="Unassembled WGS sequence"/>
</dbReference>
<dbReference type="InterPro" id="IPR043502">
    <property type="entry name" value="DNA/RNA_pol_sf"/>
</dbReference>
<dbReference type="PROSITE" id="PS00141">
    <property type="entry name" value="ASP_PROTEASE"/>
    <property type="match status" value="1"/>
</dbReference>
<dbReference type="FunFam" id="3.30.70.270:FF:000026">
    <property type="entry name" value="Transposon Ty3-G Gag-Pol polyprotein"/>
    <property type="match status" value="1"/>
</dbReference>
<dbReference type="InterPro" id="IPR001969">
    <property type="entry name" value="Aspartic_peptidase_AS"/>
</dbReference>
<dbReference type="PROSITE" id="PS50878">
    <property type="entry name" value="RT_POL"/>
    <property type="match status" value="1"/>
</dbReference>
<reference evidence="2" key="1">
    <citation type="submission" date="2020-04" db="EMBL/GenBank/DDBJ databases">
        <authorList>
            <person name="Alioto T."/>
            <person name="Alioto T."/>
            <person name="Gomez Garrido J."/>
        </authorList>
    </citation>
    <scope>NUCLEOTIDE SEQUENCE</scope>
    <source>
        <strain evidence="2">A484AB</strain>
    </source>
</reference>
<name>A0A7D9H8Q9_PARCT</name>
<proteinExistence type="predicted"/>
<evidence type="ECO:0000313" key="3">
    <source>
        <dbReference type="Proteomes" id="UP001152795"/>
    </source>
</evidence>
<comment type="caution">
    <text evidence="2">The sequence shown here is derived from an EMBL/GenBank/DDBJ whole genome shotgun (WGS) entry which is preliminary data.</text>
</comment>
<dbReference type="GO" id="GO:0006508">
    <property type="term" value="P:proteolysis"/>
    <property type="evidence" value="ECO:0007669"/>
    <property type="project" value="InterPro"/>
</dbReference>
<dbReference type="GO" id="GO:0004190">
    <property type="term" value="F:aspartic-type endopeptidase activity"/>
    <property type="evidence" value="ECO:0007669"/>
    <property type="project" value="InterPro"/>
</dbReference>
<protein>
    <submittedName>
        <fullName evidence="2">PREDICTED: uncharacterized protein K02A2.6-like</fullName>
    </submittedName>
</protein>
<dbReference type="CDD" id="cd01647">
    <property type="entry name" value="RT_LTR"/>
    <property type="match status" value="1"/>
</dbReference>
<keyword evidence="3" id="KW-1185">Reference proteome</keyword>
<accession>A0A7D9H8Q9</accession>
<evidence type="ECO:0000313" key="2">
    <source>
        <dbReference type="EMBL" id="CAB3976639.1"/>
    </source>
</evidence>
<dbReference type="PANTHER" id="PTHR37984">
    <property type="entry name" value="PROTEIN CBG26694"/>
    <property type="match status" value="1"/>
</dbReference>
<gene>
    <name evidence="2" type="ORF">PACLA_8A047137</name>
</gene>
<sequence>MYITANGITDKAKKRTLLLYQAGARVREIFRQIPDNGDDKDYDKAVEKLIEYFEPQKHRLYEVYKFREARQDVSETLDQYYTRLRSLSTRCEFADPDFEIMVQIVLCGRSSRLRKQALRDPKLTLKDLLVLGRQCERSRQQAAEIEENTRNNQTGMNDGAVVDAVCNTPAGKTSQKGVCRNCGAEWPHNTGICPAKGKECRKCSKLNHFARVCRSAPAVARGQRQDRGRWQGRHENKPIRPLNVSDNDNESSDSDNYCYSVNNTKAQNPYTKLKINNRNVKFTVDTGSSINIIDQQTFEQLGHYTLSKTNIKAYAFNSNVSVKMNGKFTTIVESRRKITVTTIYVTKANGGCLLSGSTAEELGLISLHLNAIMEYNVLSRSIQMFFCGLGKLRHQTVELLVDKDVKPVTQRQRRIPFHLRAKVDAELSRLRDEDIIERVPDTEATEWISPIVIVPKKDDNIRLCIDMRAANTAIKRIRHPIPTVHDISHELNGAKFFTKLDLTQAYHQLELAPESRQITTFITHAGLFRFKRLNYGTNSAAEMFQHALQQVLHDIPGFRNIADHILVFGSSYEAHNKALDECLHRIDTHGLTLNFDKCQFLQPKLEFFLLNFSLTDPKKVSALATAAMPTTVSEVRSLLGMANYSSQFIPNFATITEPLRQLTHKGTPFIWTQEQDHAYNTLRKALINSPVMSYFDVNKATEVTART</sequence>
<evidence type="ECO:0000256" key="1">
    <source>
        <dbReference type="SAM" id="MobiDB-lite"/>
    </source>
</evidence>
<feature type="region of interest" description="Disordered" evidence="1">
    <location>
        <begin position="220"/>
        <end position="254"/>
    </location>
</feature>
<dbReference type="InterPro" id="IPR043128">
    <property type="entry name" value="Rev_trsase/Diguanyl_cyclase"/>
</dbReference>
<dbReference type="SUPFAM" id="SSF56672">
    <property type="entry name" value="DNA/RNA polymerases"/>
    <property type="match status" value="1"/>
</dbReference>
<dbReference type="InterPro" id="IPR050951">
    <property type="entry name" value="Retrovirus_Pol_polyprotein"/>
</dbReference>
<feature type="compositionally biased region" description="Basic and acidic residues" evidence="1">
    <location>
        <begin position="223"/>
        <end position="238"/>
    </location>
</feature>
<dbReference type="Gene3D" id="3.10.10.10">
    <property type="entry name" value="HIV Type 1 Reverse Transcriptase, subunit A, domain 1"/>
    <property type="match status" value="1"/>
</dbReference>
<dbReference type="PANTHER" id="PTHR37984:SF11">
    <property type="entry name" value="INTEGRASE CATALYTIC DOMAIN-CONTAINING PROTEIN"/>
    <property type="match status" value="1"/>
</dbReference>
<dbReference type="InterPro" id="IPR021109">
    <property type="entry name" value="Peptidase_aspartic_dom_sf"/>
</dbReference>
<organism evidence="2 3">
    <name type="scientific">Paramuricea clavata</name>
    <name type="common">Red gorgonian</name>
    <name type="synonym">Violescent sea-whip</name>
    <dbReference type="NCBI Taxonomy" id="317549"/>
    <lineage>
        <taxon>Eukaryota</taxon>
        <taxon>Metazoa</taxon>
        <taxon>Cnidaria</taxon>
        <taxon>Anthozoa</taxon>
        <taxon>Octocorallia</taxon>
        <taxon>Malacalcyonacea</taxon>
        <taxon>Plexauridae</taxon>
        <taxon>Paramuricea</taxon>
    </lineage>
</organism>
<dbReference type="EMBL" id="CACRXK020000006">
    <property type="protein sequence ID" value="CAB3976639.1"/>
    <property type="molecule type" value="Genomic_DNA"/>
</dbReference>
<dbReference type="OrthoDB" id="3186349at2759"/>
<dbReference type="Gene3D" id="3.30.70.270">
    <property type="match status" value="2"/>
</dbReference>
<dbReference type="SUPFAM" id="SSF50630">
    <property type="entry name" value="Acid proteases"/>
    <property type="match status" value="1"/>
</dbReference>
<dbReference type="Pfam" id="PF00078">
    <property type="entry name" value="RVT_1"/>
    <property type="match status" value="1"/>
</dbReference>